<comment type="caution">
    <text evidence="1">The sequence shown here is derived from an EMBL/GenBank/DDBJ whole genome shotgun (WGS) entry which is preliminary data.</text>
</comment>
<dbReference type="Proteomes" id="UP000483379">
    <property type="component" value="Unassembled WGS sequence"/>
</dbReference>
<proteinExistence type="predicted"/>
<protein>
    <submittedName>
        <fullName evidence="1">Uncharacterized protein</fullName>
    </submittedName>
</protein>
<organism evidence="1 2">
    <name type="scientific">Thiorhodococcus minor</name>
    <dbReference type="NCBI Taxonomy" id="57489"/>
    <lineage>
        <taxon>Bacteria</taxon>
        <taxon>Pseudomonadati</taxon>
        <taxon>Pseudomonadota</taxon>
        <taxon>Gammaproteobacteria</taxon>
        <taxon>Chromatiales</taxon>
        <taxon>Chromatiaceae</taxon>
        <taxon>Thiorhodococcus</taxon>
    </lineage>
</organism>
<gene>
    <name evidence="1" type="ORF">G3446_18535</name>
</gene>
<dbReference type="EMBL" id="JAAIJQ010000065">
    <property type="protein sequence ID" value="NEV63859.1"/>
    <property type="molecule type" value="Genomic_DNA"/>
</dbReference>
<accession>A0A6M0K392</accession>
<sequence>MTLGGLVLSLRLDSSYWRLGLHHAEAEMDYGPIYTGYDYVQAAPGIGYYQTLSELPGPGVPTTDKIVINVLTLSTEVELPHRSKLIAEYVRRRLEDTDLGPDVNAG</sequence>
<evidence type="ECO:0000313" key="2">
    <source>
        <dbReference type="Proteomes" id="UP000483379"/>
    </source>
</evidence>
<dbReference type="AlphaFoldDB" id="A0A6M0K392"/>
<keyword evidence="2" id="KW-1185">Reference proteome</keyword>
<dbReference type="RefSeq" id="WP_164454322.1">
    <property type="nucleotide sequence ID" value="NZ_JAAIJQ010000065.1"/>
</dbReference>
<name>A0A6M0K392_9GAMM</name>
<reference evidence="1 2" key="1">
    <citation type="submission" date="2020-02" db="EMBL/GenBank/DDBJ databases">
        <title>Genome sequences of Thiorhodococcus mannitoliphagus and Thiorhodococcus minor, purple sulfur photosynthetic bacteria in the gammaproteobacterial family, Chromatiaceae.</title>
        <authorList>
            <person name="Aviles F.A."/>
            <person name="Meyer T.E."/>
            <person name="Kyndt J.A."/>
        </authorList>
    </citation>
    <scope>NUCLEOTIDE SEQUENCE [LARGE SCALE GENOMIC DNA]</scope>
    <source>
        <strain evidence="1 2">DSM 11518</strain>
    </source>
</reference>
<evidence type="ECO:0000313" key="1">
    <source>
        <dbReference type="EMBL" id="NEV63859.1"/>
    </source>
</evidence>